<feature type="transmembrane region" description="Helical" evidence="1">
    <location>
        <begin position="9"/>
        <end position="32"/>
    </location>
</feature>
<reference evidence="2" key="1">
    <citation type="submission" date="2020-06" db="EMBL/GenBank/DDBJ databases">
        <title>Unique genomic features of the anaerobic methanotrophic archaea.</title>
        <authorList>
            <person name="Chadwick G.L."/>
            <person name="Skennerton C.T."/>
            <person name="Laso-Perez R."/>
            <person name="Leu A.O."/>
            <person name="Speth D.R."/>
            <person name="Yu H."/>
            <person name="Morgan-Lang C."/>
            <person name="Hatzenpichler R."/>
            <person name="Goudeau D."/>
            <person name="Malmstrom R."/>
            <person name="Brazelton W.J."/>
            <person name="Woyke T."/>
            <person name="Hallam S.J."/>
            <person name="Tyson G.W."/>
            <person name="Wegener G."/>
            <person name="Boetius A."/>
            <person name="Orphan V."/>
        </authorList>
    </citation>
    <scope>NUCLEOTIDE SEQUENCE</scope>
</reference>
<dbReference type="EMBL" id="MT631434">
    <property type="protein sequence ID" value="QNO50405.1"/>
    <property type="molecule type" value="Genomic_DNA"/>
</dbReference>
<protein>
    <submittedName>
        <fullName evidence="2">Uncharacterized protein</fullName>
    </submittedName>
</protein>
<keyword evidence="1" id="KW-1133">Transmembrane helix</keyword>
<organism evidence="2">
    <name type="scientific">Candidatus Methanogaster sp. ANME-2c ERB4</name>
    <dbReference type="NCBI Taxonomy" id="2759911"/>
    <lineage>
        <taxon>Archaea</taxon>
        <taxon>Methanobacteriati</taxon>
        <taxon>Methanobacteriota</taxon>
        <taxon>Stenosarchaea group</taxon>
        <taxon>Methanomicrobia</taxon>
        <taxon>Methanosarcinales</taxon>
        <taxon>ANME-2 cluster</taxon>
        <taxon>Candidatus Methanogasteraceae</taxon>
        <taxon>Candidatus Methanogaster</taxon>
    </lineage>
</organism>
<keyword evidence="1" id="KW-0812">Transmembrane</keyword>
<keyword evidence="1" id="KW-0472">Membrane</keyword>
<gene>
    <name evidence="2" type="ORF">CKJHOKLD_00026</name>
</gene>
<accession>A0A7G9YQX1</accession>
<proteinExistence type="predicted"/>
<dbReference type="AlphaFoldDB" id="A0A7G9YQX1"/>
<evidence type="ECO:0000256" key="1">
    <source>
        <dbReference type="SAM" id="Phobius"/>
    </source>
</evidence>
<evidence type="ECO:0000313" key="2">
    <source>
        <dbReference type="EMBL" id="QNO50405.1"/>
    </source>
</evidence>
<sequence length="141" mass="15834">MIRNEEGQWIILAGFAISIALAALIVLLNLSFMAGLQSSQAEIDFPMYELRELYDETHREMNTAAIQKNETDVINDTMMNFGNLLSQLYRYHGQLVTVSVNTTTNYSEIEYLNTTTVTVALAFDDGVTKYTENLNSTSTTT</sequence>
<name>A0A7G9YQX1_9EURY</name>